<evidence type="ECO:0008006" key="3">
    <source>
        <dbReference type="Google" id="ProtNLM"/>
    </source>
</evidence>
<dbReference type="KEGG" id="spon:HME9304_03135"/>
<dbReference type="Proteomes" id="UP000248536">
    <property type="component" value="Chromosome"/>
</dbReference>
<dbReference type="RefSeq" id="WP_112379420.1">
    <property type="nucleotide sequence ID" value="NZ_CP030104.1"/>
</dbReference>
<dbReference type="EMBL" id="CP030104">
    <property type="protein sequence ID" value="AWX46103.1"/>
    <property type="molecule type" value="Genomic_DNA"/>
</dbReference>
<proteinExistence type="predicted"/>
<name>A0A2Z4LWN6_9FLAO</name>
<dbReference type="OrthoDB" id="1452258at2"/>
<gene>
    <name evidence="1" type="ORF">HME9304_03135</name>
</gene>
<dbReference type="AlphaFoldDB" id="A0A2Z4LWN6"/>
<sequence>MTNIKKSFFIFFLISTLLSCNINDDNNGVEPPNFNVIGLWDLVEVNVSAEQDIDSNGAASKNLVDEMDCIFGTLLIDGDLVWTYNQTPITITSITNDQFAFSCSDTVSASGTWFSDEIEATFSGDDVLSTLKINGGMLVNEVGNELPGIQSFVYELRKN</sequence>
<protein>
    <recommendedName>
        <fullName evidence="3">Lipocalin-like domain-containing protein</fullName>
    </recommendedName>
</protein>
<organism evidence="1 2">
    <name type="scientific">Flagellimonas maritima</name>
    <dbReference type="NCBI Taxonomy" id="1383885"/>
    <lineage>
        <taxon>Bacteria</taxon>
        <taxon>Pseudomonadati</taxon>
        <taxon>Bacteroidota</taxon>
        <taxon>Flavobacteriia</taxon>
        <taxon>Flavobacteriales</taxon>
        <taxon>Flavobacteriaceae</taxon>
        <taxon>Flagellimonas</taxon>
    </lineage>
</organism>
<accession>A0A2Z4LWN6</accession>
<keyword evidence="2" id="KW-1185">Reference proteome</keyword>
<evidence type="ECO:0000313" key="2">
    <source>
        <dbReference type="Proteomes" id="UP000248536"/>
    </source>
</evidence>
<dbReference type="PROSITE" id="PS51257">
    <property type="entry name" value="PROKAR_LIPOPROTEIN"/>
    <property type="match status" value="1"/>
</dbReference>
<reference evidence="1 2" key="1">
    <citation type="submission" date="2018-06" db="EMBL/GenBank/DDBJ databases">
        <title>Spongiibacterium sp. HME9304 Genome sequencing and assembly.</title>
        <authorList>
            <person name="Kang H."/>
            <person name="Kim H."/>
            <person name="Joh K."/>
        </authorList>
    </citation>
    <scope>NUCLEOTIDE SEQUENCE [LARGE SCALE GENOMIC DNA]</scope>
    <source>
        <strain evidence="1 2">HME9304</strain>
    </source>
</reference>
<evidence type="ECO:0000313" key="1">
    <source>
        <dbReference type="EMBL" id="AWX46103.1"/>
    </source>
</evidence>